<evidence type="ECO:0000256" key="2">
    <source>
        <dbReference type="SAM" id="SignalP"/>
    </source>
</evidence>
<dbReference type="Proteomes" id="UP000008672">
    <property type="component" value="Unassembled WGS sequence"/>
</dbReference>
<protein>
    <recommendedName>
        <fullName evidence="3">Ig-like domain-containing protein</fullName>
    </recommendedName>
</protein>
<evidence type="ECO:0000313" key="5">
    <source>
        <dbReference type="Proteomes" id="UP000008672"/>
    </source>
</evidence>
<dbReference type="OMA" id="ETLECNT"/>
<dbReference type="HOGENOM" id="CLU_1395902_0_0_1"/>
<dbReference type="Ensembl" id="ENSLACT00000021361.1">
    <property type="protein sequence ID" value="ENSLACP00000021220.1"/>
    <property type="gene ID" value="ENSLACG00000018643.1"/>
</dbReference>
<dbReference type="STRING" id="7897.ENSLACP00000021220"/>
<feature type="chain" id="PRO_5003581302" description="Ig-like domain-containing protein" evidence="2">
    <location>
        <begin position="26"/>
        <end position="195"/>
    </location>
</feature>
<keyword evidence="5" id="KW-1185">Reference proteome</keyword>
<dbReference type="AlphaFoldDB" id="H3BH49"/>
<keyword evidence="1" id="KW-0812">Transmembrane</keyword>
<evidence type="ECO:0000259" key="3">
    <source>
        <dbReference type="PROSITE" id="PS50835"/>
    </source>
</evidence>
<dbReference type="RefSeq" id="XP_064420178.1">
    <property type="nucleotide sequence ID" value="XM_064564108.1"/>
</dbReference>
<dbReference type="InParanoid" id="H3BH49"/>
<dbReference type="Bgee" id="ENSLACG00000018643">
    <property type="expression patterns" value="Expressed in pelvic fin and 6 other cell types or tissues"/>
</dbReference>
<dbReference type="GeneID" id="135359223"/>
<proteinExistence type="predicted"/>
<reference evidence="4" key="2">
    <citation type="submission" date="2025-08" db="UniProtKB">
        <authorList>
            <consortium name="Ensembl"/>
        </authorList>
    </citation>
    <scope>IDENTIFICATION</scope>
</reference>
<dbReference type="GeneTree" id="ENSGT00740000116647"/>
<reference evidence="5" key="1">
    <citation type="submission" date="2011-08" db="EMBL/GenBank/DDBJ databases">
        <title>The draft genome of Latimeria chalumnae.</title>
        <authorList>
            <person name="Di Palma F."/>
            <person name="Alfoldi J."/>
            <person name="Johnson J."/>
            <person name="Berlin A."/>
            <person name="Gnerre S."/>
            <person name="Jaffe D."/>
            <person name="MacCallum I."/>
            <person name="Young S."/>
            <person name="Walker B.J."/>
            <person name="Lander E."/>
            <person name="Lindblad-Toh K."/>
        </authorList>
    </citation>
    <scope>NUCLEOTIDE SEQUENCE [LARGE SCALE GENOMIC DNA]</scope>
    <source>
        <strain evidence="5">Wild caught</strain>
    </source>
</reference>
<dbReference type="EMBL" id="AFYH01003878">
    <property type="status" value="NOT_ANNOTATED_CDS"/>
    <property type="molecule type" value="Genomic_DNA"/>
</dbReference>
<dbReference type="PROSITE" id="PS50835">
    <property type="entry name" value="IG_LIKE"/>
    <property type="match status" value="1"/>
</dbReference>
<evidence type="ECO:0000313" key="4">
    <source>
        <dbReference type="Ensembl" id="ENSLACP00000021220.1"/>
    </source>
</evidence>
<evidence type="ECO:0000256" key="1">
    <source>
        <dbReference type="SAM" id="Phobius"/>
    </source>
</evidence>
<dbReference type="PANTHER" id="PTHR15193">
    <property type="entry name" value="CD83 ANTIGEN"/>
    <property type="match status" value="1"/>
</dbReference>
<name>H3BH49_LATCH</name>
<dbReference type="InterPro" id="IPR007110">
    <property type="entry name" value="Ig-like_dom"/>
</dbReference>
<dbReference type="PANTHER" id="PTHR15193:SF1">
    <property type="entry name" value="CD83 ANTIGEN"/>
    <property type="match status" value="1"/>
</dbReference>
<feature type="signal peptide" evidence="2">
    <location>
        <begin position="1"/>
        <end position="25"/>
    </location>
</feature>
<dbReference type="InterPro" id="IPR013783">
    <property type="entry name" value="Ig-like_fold"/>
</dbReference>
<reference evidence="4" key="3">
    <citation type="submission" date="2025-09" db="UniProtKB">
        <authorList>
            <consortium name="Ensembl"/>
        </authorList>
    </citation>
    <scope>IDENTIFICATION</scope>
</reference>
<dbReference type="SUPFAM" id="SSF48726">
    <property type="entry name" value="Immunoglobulin"/>
    <property type="match status" value="1"/>
</dbReference>
<feature type="domain" description="Ig-like" evidence="3">
    <location>
        <begin position="29"/>
        <end position="126"/>
    </location>
</feature>
<feature type="transmembrane region" description="Helical" evidence="1">
    <location>
        <begin position="153"/>
        <end position="176"/>
    </location>
</feature>
<gene>
    <name evidence="4" type="primary">LOC135359223</name>
</gene>
<dbReference type="eggNOG" id="ENOG502S9CC">
    <property type="taxonomic scope" value="Eukaryota"/>
</dbReference>
<keyword evidence="1" id="KW-0472">Membrane</keyword>
<keyword evidence="1" id="KW-1133">Transmembrane helix</keyword>
<keyword evidence="2" id="KW-0732">Signal</keyword>
<sequence>MIHLHRGLLRHGVFCSLLFLLCVEADMETLECNTTSPIPCKAAAVLGVQYRKVSWYKVRHDEDLISLVLRDLWKNQTFLYKSVKKPYSIAEDMSLIIPDIEAEDAGVYRCMLWAPVGERMQNGELSVQISGCVEHEAETILIPATLPAIPEQWVFWGLMSGLLCFIIVTVIFYCVMTLQKNARQKKLHVYEILNR</sequence>
<accession>H3BH49</accession>
<organism evidence="4 5">
    <name type="scientific">Latimeria chalumnae</name>
    <name type="common">Coelacanth</name>
    <dbReference type="NCBI Taxonomy" id="7897"/>
    <lineage>
        <taxon>Eukaryota</taxon>
        <taxon>Metazoa</taxon>
        <taxon>Chordata</taxon>
        <taxon>Craniata</taxon>
        <taxon>Vertebrata</taxon>
        <taxon>Euteleostomi</taxon>
        <taxon>Coelacanthiformes</taxon>
        <taxon>Coelacanthidae</taxon>
        <taxon>Latimeria</taxon>
    </lineage>
</organism>
<dbReference type="InterPro" id="IPR036179">
    <property type="entry name" value="Ig-like_dom_sf"/>
</dbReference>
<dbReference type="Gene3D" id="2.60.40.10">
    <property type="entry name" value="Immunoglobulins"/>
    <property type="match status" value="1"/>
</dbReference>